<comment type="catalytic activity">
    <reaction evidence="8">
        <text>[GlcNAc-(1-&gt;4)-Mur2Ac(oyl-L-Ala-gamma-D-Glu-L-Lys-D-Ala-D-Ala)](n)-di-trans,octa-cis-undecaprenyl diphosphate + beta-D-GlcNAc-(1-&gt;4)-Mur2Ac(oyl-L-Ala-gamma-D-Glu-L-Lys-D-Ala-D-Ala)-di-trans,octa-cis-undecaprenyl diphosphate = [GlcNAc-(1-&gt;4)-Mur2Ac(oyl-L-Ala-gamma-D-Glu-L-Lys-D-Ala-D-Ala)](n+1)-di-trans,octa-cis-undecaprenyl diphosphate + di-trans,octa-cis-undecaprenyl diphosphate + H(+)</text>
        <dbReference type="Rhea" id="RHEA:23708"/>
        <dbReference type="Rhea" id="RHEA-COMP:9602"/>
        <dbReference type="Rhea" id="RHEA-COMP:9603"/>
        <dbReference type="ChEBI" id="CHEBI:15378"/>
        <dbReference type="ChEBI" id="CHEBI:58405"/>
        <dbReference type="ChEBI" id="CHEBI:60033"/>
        <dbReference type="ChEBI" id="CHEBI:78435"/>
        <dbReference type="EC" id="2.4.99.28"/>
    </reaction>
</comment>
<feature type="transmembrane region" description="Helical" evidence="10">
    <location>
        <begin position="218"/>
        <end position="241"/>
    </location>
</feature>
<evidence type="ECO:0000256" key="3">
    <source>
        <dbReference type="ARBA" id="ARBA00022676"/>
    </source>
</evidence>
<feature type="region of interest" description="Disordered" evidence="9">
    <location>
        <begin position="1"/>
        <end position="212"/>
    </location>
</feature>
<evidence type="ECO:0000313" key="14">
    <source>
        <dbReference type="Proteomes" id="UP000645217"/>
    </source>
</evidence>
<sequence length="958" mass="101752">MSYSSYGSEPTGRPDPAGDAGGPARPGRRRRSPQGDAPAGGHPASHSAPAYDQGSGRRAAGPPDAEWNTAQLPPPARPGSAPGPRPAPADPRARAGDPRRGPVDPRTRRSEAAFEDTQSMGQVAGARPAAPGPRREPPGAETVVSRESRDPGPRRSRRAPGGPGRPGGPAGPGEPAGPGRPGPDGRGPGDGPPGGRRARRSSDGEPPRRGWTRFLPNWKIVMAAFVVIAAGVFGMIAVAYANTPLPDERSAKETATAQGSTIYYANGDVMARLGTERYTLDSLKDDVPAVVQDAVIGAENDTFREDSGISLSGMVRSLWSTASGQQVQGASTITQQMARGFFDNLNNERSITRKVKEIFIAVKLDKEWEKDKVLLYYLNIVPFGRNTYGIEAAARSFFGKKTKDLTAAQAAYLAGRIQQPGNFDQQEANKNFAGTQERFNYVIRQMAKTWPDKYADLPNTAKFPKIRAQKVRNNLSGFRGYMLDAALAELKDRLPASVLKSGGYRVYTTFDKKLMQAAADAVHNNTRPLSPEIHTSLAAVDPRNGRVIAFYGGKNYLGKHPDQFNDAFAARKQAASAFKPYVLAAWLHAGYSLNSFVPGNETVPKVLEGTTKVTNEHSMPAAITVTSATAHSINTAYASMAYQVGLDKVKEVAAGAGIPRDELDRDEAEHKYLMSIGTALVTPLEQAGGYSIFANQGKHYKTHVVLRVEDANKNVVIPEDKSFTQVISPSESADAVEALRAVVKEGTGRGAALPDRPVAGKTGTNNQNKEAWFVGFAPQLSTAVGMYREQCVNKKGKILTGREICPNGYIGKEISLGNIQGATYPSQVWKAFMAAAMNGKPVEQFPEPPRGGEPENIVPSPTPTPTPTETDPGFPDGNGLPDGNGFPDDNSGNPDNNGDPNNNGGGCLPWDDSCNNNNNGGGGGGDPFNQGNAPADPATPTPTPSAPGGRRSTPAPSR</sequence>
<feature type="compositionally biased region" description="Gly residues" evidence="9">
    <location>
        <begin position="161"/>
        <end position="176"/>
    </location>
</feature>
<accession>A0A917RCS0</accession>
<evidence type="ECO:0000259" key="12">
    <source>
        <dbReference type="Pfam" id="PF00912"/>
    </source>
</evidence>
<dbReference type="InterPro" id="IPR001264">
    <property type="entry name" value="Glyco_trans_51"/>
</dbReference>
<comment type="catalytic activity">
    <reaction evidence="7">
        <text>Preferential cleavage: (Ac)2-L-Lys-D-Ala-|-D-Ala. Also transpeptidation of peptidyl-alanyl moieties that are N-acyl substituents of D-alanine.</text>
        <dbReference type="EC" id="3.4.16.4"/>
    </reaction>
</comment>
<feature type="compositionally biased region" description="Gly residues" evidence="9">
    <location>
        <begin position="182"/>
        <end position="194"/>
    </location>
</feature>
<name>A0A917RCS0_9ACTN</name>
<comment type="caution">
    <text evidence="13">The sequence shown here is derived from an EMBL/GenBank/DDBJ whole genome shotgun (WGS) entry which is preliminary data.</text>
</comment>
<evidence type="ECO:0000256" key="5">
    <source>
        <dbReference type="ARBA" id="ARBA00022801"/>
    </source>
</evidence>
<dbReference type="InterPro" id="IPR036950">
    <property type="entry name" value="PBP_transglycosylase"/>
</dbReference>
<feature type="compositionally biased region" description="Pro residues" evidence="9">
    <location>
        <begin position="72"/>
        <end position="89"/>
    </location>
</feature>
<evidence type="ECO:0000256" key="9">
    <source>
        <dbReference type="SAM" id="MobiDB-lite"/>
    </source>
</evidence>
<evidence type="ECO:0000259" key="11">
    <source>
        <dbReference type="Pfam" id="PF00905"/>
    </source>
</evidence>
<dbReference type="GO" id="GO:0009252">
    <property type="term" value="P:peptidoglycan biosynthetic process"/>
    <property type="evidence" value="ECO:0007669"/>
    <property type="project" value="TreeGrafter"/>
</dbReference>
<feature type="domain" description="Penicillin-binding protein transpeptidase" evidence="11">
    <location>
        <begin position="538"/>
        <end position="779"/>
    </location>
</feature>
<feature type="compositionally biased region" description="Basic and acidic residues" evidence="9">
    <location>
        <begin position="91"/>
        <end position="112"/>
    </location>
</feature>
<dbReference type="EMBL" id="BMNT01000028">
    <property type="protein sequence ID" value="GGL01310.1"/>
    <property type="molecule type" value="Genomic_DNA"/>
</dbReference>
<dbReference type="RefSeq" id="WP_189165399.1">
    <property type="nucleotide sequence ID" value="NZ_BMNT01000028.1"/>
</dbReference>
<dbReference type="PANTHER" id="PTHR32282:SF34">
    <property type="entry name" value="PENICILLIN-BINDING PROTEIN 1A"/>
    <property type="match status" value="1"/>
</dbReference>
<dbReference type="SUPFAM" id="SSF56601">
    <property type="entry name" value="beta-lactamase/transpeptidase-like"/>
    <property type="match status" value="1"/>
</dbReference>
<dbReference type="GO" id="GO:0009002">
    <property type="term" value="F:serine-type D-Ala-D-Ala carboxypeptidase activity"/>
    <property type="evidence" value="ECO:0007669"/>
    <property type="project" value="UniProtKB-EC"/>
</dbReference>
<feature type="domain" description="Glycosyl transferase family 51" evidence="12">
    <location>
        <begin position="268"/>
        <end position="446"/>
    </location>
</feature>
<evidence type="ECO:0000256" key="4">
    <source>
        <dbReference type="ARBA" id="ARBA00022679"/>
    </source>
</evidence>
<dbReference type="SUPFAM" id="SSF53955">
    <property type="entry name" value="Lysozyme-like"/>
    <property type="match status" value="1"/>
</dbReference>
<feature type="compositionally biased region" description="Low complexity" evidence="9">
    <location>
        <begin position="10"/>
        <end position="25"/>
    </location>
</feature>
<gene>
    <name evidence="13" type="ORF">GCM10007964_49300</name>
</gene>
<keyword evidence="10" id="KW-1133">Transmembrane helix</keyword>
<dbReference type="Pfam" id="PF00912">
    <property type="entry name" value="Transgly"/>
    <property type="match status" value="1"/>
</dbReference>
<evidence type="ECO:0000256" key="6">
    <source>
        <dbReference type="ARBA" id="ARBA00023268"/>
    </source>
</evidence>
<reference evidence="13" key="2">
    <citation type="submission" date="2020-09" db="EMBL/GenBank/DDBJ databases">
        <authorList>
            <person name="Sun Q."/>
            <person name="Ohkuma M."/>
        </authorList>
    </citation>
    <scope>NUCLEOTIDE SEQUENCE</scope>
    <source>
        <strain evidence="13">JCM 13064</strain>
    </source>
</reference>
<dbReference type="PANTHER" id="PTHR32282">
    <property type="entry name" value="BINDING PROTEIN TRANSPEPTIDASE, PUTATIVE-RELATED"/>
    <property type="match status" value="1"/>
</dbReference>
<feature type="compositionally biased region" description="Low complexity" evidence="9">
    <location>
        <begin position="927"/>
        <end position="936"/>
    </location>
</feature>
<evidence type="ECO:0000256" key="8">
    <source>
        <dbReference type="ARBA" id="ARBA00049902"/>
    </source>
</evidence>
<evidence type="ECO:0008006" key="15">
    <source>
        <dbReference type="Google" id="ProtNLM"/>
    </source>
</evidence>
<organism evidence="13 14">
    <name type="scientific">Sphaerisporangium melleum</name>
    <dbReference type="NCBI Taxonomy" id="321316"/>
    <lineage>
        <taxon>Bacteria</taxon>
        <taxon>Bacillati</taxon>
        <taxon>Actinomycetota</taxon>
        <taxon>Actinomycetes</taxon>
        <taxon>Streptosporangiales</taxon>
        <taxon>Streptosporangiaceae</taxon>
        <taxon>Sphaerisporangium</taxon>
    </lineage>
</organism>
<keyword evidence="2" id="KW-0645">Protease</keyword>
<dbReference type="GO" id="GO:0006508">
    <property type="term" value="P:proteolysis"/>
    <property type="evidence" value="ECO:0007669"/>
    <property type="project" value="UniProtKB-KW"/>
</dbReference>
<dbReference type="Gene3D" id="3.40.710.10">
    <property type="entry name" value="DD-peptidase/beta-lactamase superfamily"/>
    <property type="match status" value="1"/>
</dbReference>
<dbReference type="AlphaFoldDB" id="A0A917RCS0"/>
<evidence type="ECO:0000256" key="2">
    <source>
        <dbReference type="ARBA" id="ARBA00022670"/>
    </source>
</evidence>
<keyword evidence="10" id="KW-0472">Membrane</keyword>
<dbReference type="Proteomes" id="UP000645217">
    <property type="component" value="Unassembled WGS sequence"/>
</dbReference>
<keyword evidence="6" id="KW-0511">Multifunctional enzyme</keyword>
<feature type="compositionally biased region" description="Low complexity" evidence="9">
    <location>
        <begin position="867"/>
        <end position="902"/>
    </location>
</feature>
<dbReference type="Pfam" id="PF00905">
    <property type="entry name" value="Transpeptidase"/>
    <property type="match status" value="1"/>
</dbReference>
<evidence type="ECO:0000256" key="10">
    <source>
        <dbReference type="SAM" id="Phobius"/>
    </source>
</evidence>
<feature type="compositionally biased region" description="Basic and acidic residues" evidence="9">
    <location>
        <begin position="133"/>
        <end position="153"/>
    </location>
</feature>
<keyword evidence="1" id="KW-0121">Carboxypeptidase</keyword>
<keyword evidence="5" id="KW-0378">Hydrolase</keyword>
<keyword evidence="4" id="KW-0808">Transferase</keyword>
<protein>
    <recommendedName>
        <fullName evidence="15">Penicillin-insensitive transglycosylase</fullName>
    </recommendedName>
</protein>
<dbReference type="Gene3D" id="1.10.3810.10">
    <property type="entry name" value="Biosynthetic peptidoglycan transglycosylase-like"/>
    <property type="match status" value="1"/>
</dbReference>
<dbReference type="InterPro" id="IPR050396">
    <property type="entry name" value="Glycosyltr_51/Transpeptidase"/>
</dbReference>
<keyword evidence="14" id="KW-1185">Reference proteome</keyword>
<dbReference type="InterPro" id="IPR012338">
    <property type="entry name" value="Beta-lactam/transpept-like"/>
</dbReference>
<dbReference type="GO" id="GO:0008658">
    <property type="term" value="F:penicillin binding"/>
    <property type="evidence" value="ECO:0007669"/>
    <property type="project" value="InterPro"/>
</dbReference>
<dbReference type="GO" id="GO:0030288">
    <property type="term" value="C:outer membrane-bounded periplasmic space"/>
    <property type="evidence" value="ECO:0007669"/>
    <property type="project" value="TreeGrafter"/>
</dbReference>
<dbReference type="InterPro" id="IPR001460">
    <property type="entry name" value="PCN-bd_Tpept"/>
</dbReference>
<feature type="region of interest" description="Disordered" evidence="9">
    <location>
        <begin position="841"/>
        <end position="958"/>
    </location>
</feature>
<dbReference type="InterPro" id="IPR023346">
    <property type="entry name" value="Lysozyme-like_dom_sf"/>
</dbReference>
<proteinExistence type="predicted"/>
<evidence type="ECO:0000313" key="13">
    <source>
        <dbReference type="EMBL" id="GGL01310.1"/>
    </source>
</evidence>
<keyword evidence="10" id="KW-0812">Transmembrane</keyword>
<evidence type="ECO:0000256" key="7">
    <source>
        <dbReference type="ARBA" id="ARBA00034000"/>
    </source>
</evidence>
<reference evidence="13" key="1">
    <citation type="journal article" date="2014" name="Int. J. Syst. Evol. Microbiol.">
        <title>Complete genome sequence of Corynebacterium casei LMG S-19264T (=DSM 44701T), isolated from a smear-ripened cheese.</title>
        <authorList>
            <consortium name="US DOE Joint Genome Institute (JGI-PGF)"/>
            <person name="Walter F."/>
            <person name="Albersmeier A."/>
            <person name="Kalinowski J."/>
            <person name="Ruckert C."/>
        </authorList>
    </citation>
    <scope>NUCLEOTIDE SEQUENCE</scope>
    <source>
        <strain evidence="13">JCM 13064</strain>
    </source>
</reference>
<keyword evidence="3" id="KW-0328">Glycosyltransferase</keyword>
<dbReference type="GO" id="GO:0008955">
    <property type="term" value="F:peptidoglycan glycosyltransferase activity"/>
    <property type="evidence" value="ECO:0007669"/>
    <property type="project" value="UniProtKB-EC"/>
</dbReference>
<evidence type="ECO:0000256" key="1">
    <source>
        <dbReference type="ARBA" id="ARBA00022645"/>
    </source>
</evidence>